<organism evidence="2 3">
    <name type="scientific">Sinosporangium album</name>
    <dbReference type="NCBI Taxonomy" id="504805"/>
    <lineage>
        <taxon>Bacteria</taxon>
        <taxon>Bacillati</taxon>
        <taxon>Actinomycetota</taxon>
        <taxon>Actinomycetes</taxon>
        <taxon>Streptosporangiales</taxon>
        <taxon>Streptosporangiaceae</taxon>
        <taxon>Sinosporangium</taxon>
    </lineage>
</organism>
<feature type="region of interest" description="Disordered" evidence="1">
    <location>
        <begin position="1"/>
        <end position="40"/>
    </location>
</feature>
<gene>
    <name evidence="2" type="ORF">SAMN05421505_120104</name>
</gene>
<dbReference type="RefSeq" id="WP_093172286.1">
    <property type="nucleotide sequence ID" value="NZ_FNCN01000020.1"/>
</dbReference>
<dbReference type="EMBL" id="FNCN01000020">
    <property type="protein sequence ID" value="SDH69342.1"/>
    <property type="molecule type" value="Genomic_DNA"/>
</dbReference>
<feature type="compositionally biased region" description="Basic residues" evidence="1">
    <location>
        <begin position="1"/>
        <end position="12"/>
    </location>
</feature>
<dbReference type="OrthoDB" id="9944133at2"/>
<name>A0A1G8EHM6_9ACTN</name>
<evidence type="ECO:0000313" key="2">
    <source>
        <dbReference type="EMBL" id="SDH69342.1"/>
    </source>
</evidence>
<dbReference type="STRING" id="504805.SAMN05421505_120104"/>
<proteinExistence type="predicted"/>
<reference evidence="2 3" key="1">
    <citation type="submission" date="2016-10" db="EMBL/GenBank/DDBJ databases">
        <authorList>
            <person name="de Groot N.N."/>
        </authorList>
    </citation>
    <scope>NUCLEOTIDE SEQUENCE [LARGE SCALE GENOMIC DNA]</scope>
    <source>
        <strain evidence="2 3">CPCC 201354</strain>
    </source>
</reference>
<dbReference type="AlphaFoldDB" id="A0A1G8EHM6"/>
<evidence type="ECO:0000313" key="3">
    <source>
        <dbReference type="Proteomes" id="UP000198923"/>
    </source>
</evidence>
<evidence type="ECO:0000256" key="1">
    <source>
        <dbReference type="SAM" id="MobiDB-lite"/>
    </source>
</evidence>
<accession>A0A1G8EHM6</accession>
<keyword evidence="3" id="KW-1185">Reference proteome</keyword>
<protein>
    <submittedName>
        <fullName evidence="2">Uncharacterized protein</fullName>
    </submittedName>
</protein>
<dbReference type="Proteomes" id="UP000198923">
    <property type="component" value="Unassembled WGS sequence"/>
</dbReference>
<sequence>MSRARRKQRRPPKGVPRAMHPRWSDASRCPRTGKVRHSSRQEARAWAKVLHPENVSAFLCDACGYWHLGHLHWSGSRAPRALCAVDDAIVYTEQRIADRHATALGPSGVVARCGDHWHVTLLPAV</sequence>